<dbReference type="EMBL" id="JBDJNQ010000007">
    <property type="protein sequence ID" value="MEN5378535.1"/>
    <property type="molecule type" value="Genomic_DNA"/>
</dbReference>
<evidence type="ECO:0000256" key="2">
    <source>
        <dbReference type="ARBA" id="ARBA00022801"/>
    </source>
</evidence>
<dbReference type="InterPro" id="IPR029052">
    <property type="entry name" value="Metallo-depent_PP-like"/>
</dbReference>
<evidence type="ECO:0000259" key="5">
    <source>
        <dbReference type="Pfam" id="PF00149"/>
    </source>
</evidence>
<dbReference type="NCBIfam" id="TIGR00619">
    <property type="entry name" value="sbcd"/>
    <property type="match status" value="1"/>
</dbReference>
<evidence type="ECO:0000256" key="1">
    <source>
        <dbReference type="ARBA" id="ARBA00022722"/>
    </source>
</evidence>
<protein>
    <recommendedName>
        <fullName evidence="4">Nuclease SbcCD subunit D</fullName>
    </recommendedName>
</protein>
<keyword evidence="1 4" id="KW-0540">Nuclease</keyword>
<dbReference type="SUPFAM" id="SSF56300">
    <property type="entry name" value="Metallo-dependent phosphatases"/>
    <property type="match status" value="1"/>
</dbReference>
<dbReference type="GO" id="GO:0004527">
    <property type="term" value="F:exonuclease activity"/>
    <property type="evidence" value="ECO:0007669"/>
    <property type="project" value="UniProtKB-KW"/>
</dbReference>
<keyword evidence="4" id="KW-0235">DNA replication</keyword>
<dbReference type="PANTHER" id="PTHR30337:SF0">
    <property type="entry name" value="NUCLEASE SBCCD SUBUNIT D"/>
    <property type="match status" value="1"/>
</dbReference>
<dbReference type="CDD" id="cd00840">
    <property type="entry name" value="MPP_Mre11_N"/>
    <property type="match status" value="1"/>
</dbReference>
<sequence length="409" mass="46241">MSLKILHTADWHLGKRLDYFSRFDEQKEVLDEIVQIADQEQVDLVIVAGDLFDAFNPPVEAIELLYKTLKRLTKNGSRPVIAIAGNHDSPDRVDAPDSLARDCGIIFAGKPNMKFNPYQIEGGFEITKGDIGFLEIKLPGHDFPIRLLITAFANEHRLKEYLGEDEQIGLNEVLSKKWSSLADLYCDDRGANILVSHLYMNKKGGPVLEEPDGEKPLRIGFADTVYTECIPPQIQYTALGHLHRYQEVGGHRAPVIYSSSPLCYSFSEAGQDKKVVIVTLEPHKEAVYKTINIQSGKKLTRKKFHSVTDAIDWLTVNQDCLVELTLVSETSLTQGEKKRIEDSHPGIIYIIPEVNSSVTYQNEPISRRSKSINENFSDYFRYRNNDQSPSEELIALFNEVLGTQTEKEN</sequence>
<comment type="function">
    <text evidence="4">SbcCD cleaves DNA hairpin structures. These structures can inhibit DNA replication and are intermediates in certain DNA recombination reactions. The complex acts as a 3'-&gt;5' double strand exonuclease that can open hairpins. It also has a 5' single-strand endonuclease activity.</text>
</comment>
<proteinExistence type="inferred from homology"/>
<dbReference type="PANTHER" id="PTHR30337">
    <property type="entry name" value="COMPONENT OF ATP-DEPENDENT DSDNA EXONUCLEASE"/>
    <property type="match status" value="1"/>
</dbReference>
<comment type="caution">
    <text evidence="6">The sequence shown here is derived from an EMBL/GenBank/DDBJ whole genome shotgun (WGS) entry which is preliminary data.</text>
</comment>
<reference evidence="6 7" key="1">
    <citation type="submission" date="2024-04" db="EMBL/GenBank/DDBJ databases">
        <title>WGS of bacteria from Torrens River.</title>
        <authorList>
            <person name="Wyrsch E.R."/>
            <person name="Drigo B."/>
        </authorList>
    </citation>
    <scope>NUCLEOTIDE SEQUENCE [LARGE SCALE GENOMIC DNA]</scope>
    <source>
        <strain evidence="6 7">TWI391</strain>
    </source>
</reference>
<keyword evidence="4" id="KW-0255">Endonuclease</keyword>
<comment type="similarity">
    <text evidence="4">Belongs to the SbcD family.</text>
</comment>
<keyword evidence="7" id="KW-1185">Reference proteome</keyword>
<organism evidence="6 7">
    <name type="scientific">Sphingobacterium kitahiroshimense</name>
    <dbReference type="NCBI Taxonomy" id="470446"/>
    <lineage>
        <taxon>Bacteria</taxon>
        <taxon>Pseudomonadati</taxon>
        <taxon>Bacteroidota</taxon>
        <taxon>Sphingobacteriia</taxon>
        <taxon>Sphingobacteriales</taxon>
        <taxon>Sphingobacteriaceae</taxon>
        <taxon>Sphingobacterium</taxon>
    </lineage>
</organism>
<dbReference type="Proteomes" id="UP001409291">
    <property type="component" value="Unassembled WGS sequence"/>
</dbReference>
<name>A0ABV0BVH1_9SPHI</name>
<comment type="subunit">
    <text evidence="4">Heterodimer of SbcC and SbcD.</text>
</comment>
<accession>A0ABV0BVH1</accession>
<feature type="domain" description="Calcineurin-like phosphoesterase" evidence="5">
    <location>
        <begin position="3"/>
        <end position="244"/>
    </location>
</feature>
<dbReference type="InterPro" id="IPR050535">
    <property type="entry name" value="DNA_Repair-Maintenance_Comp"/>
</dbReference>
<keyword evidence="3 4" id="KW-0269">Exonuclease</keyword>
<dbReference type="InterPro" id="IPR041796">
    <property type="entry name" value="Mre11_N"/>
</dbReference>
<gene>
    <name evidence="4" type="primary">sbcD</name>
    <name evidence="6" type="ORF">ABE541_14825</name>
</gene>
<evidence type="ECO:0000256" key="4">
    <source>
        <dbReference type="RuleBase" id="RU363069"/>
    </source>
</evidence>
<evidence type="ECO:0000256" key="3">
    <source>
        <dbReference type="ARBA" id="ARBA00022839"/>
    </source>
</evidence>
<keyword evidence="2 4" id="KW-0378">Hydrolase</keyword>
<evidence type="ECO:0000313" key="7">
    <source>
        <dbReference type="Proteomes" id="UP001409291"/>
    </source>
</evidence>
<dbReference type="InterPro" id="IPR004843">
    <property type="entry name" value="Calcineurin-like_PHP"/>
</dbReference>
<dbReference type="RefSeq" id="WP_339424262.1">
    <property type="nucleotide sequence ID" value="NZ_JBDJNQ010000007.1"/>
</dbReference>
<dbReference type="Gene3D" id="3.60.21.10">
    <property type="match status" value="1"/>
</dbReference>
<dbReference type="InterPro" id="IPR004593">
    <property type="entry name" value="SbcD"/>
</dbReference>
<dbReference type="Pfam" id="PF00149">
    <property type="entry name" value="Metallophos"/>
    <property type="match status" value="1"/>
</dbReference>
<evidence type="ECO:0000313" key="6">
    <source>
        <dbReference type="EMBL" id="MEN5378535.1"/>
    </source>
</evidence>
<keyword evidence="4" id="KW-0233">DNA recombination</keyword>